<keyword evidence="5" id="KW-0443">Lipid metabolism</keyword>
<dbReference type="InterPro" id="IPR006693">
    <property type="entry name" value="AB_hydrolase_lipase"/>
</dbReference>
<evidence type="ECO:0000313" key="10">
    <source>
        <dbReference type="EnsemblMetazoa" id="SMAR004311-PA"/>
    </source>
</evidence>
<comment type="similarity">
    <text evidence="1">Belongs to the AB hydrolase superfamily. Lipase family.</text>
</comment>
<dbReference type="GO" id="GO:0016787">
    <property type="term" value="F:hydrolase activity"/>
    <property type="evidence" value="ECO:0007669"/>
    <property type="project" value="UniProtKB-KW"/>
</dbReference>
<protein>
    <recommendedName>
        <fullName evidence="12">Partial AB-hydrolase lipase domain-containing protein</fullName>
    </recommendedName>
</protein>
<feature type="signal peptide" evidence="7">
    <location>
        <begin position="1"/>
        <end position="23"/>
    </location>
</feature>
<feature type="domain" description="Partial AB-hydrolase lipase" evidence="9">
    <location>
        <begin position="730"/>
        <end position="789"/>
    </location>
</feature>
<dbReference type="PANTHER" id="PTHR11005">
    <property type="entry name" value="LYSOSOMAL ACID LIPASE-RELATED"/>
    <property type="match status" value="1"/>
</dbReference>
<accession>T1IT67</accession>
<name>T1IT67_STRMM</name>
<evidence type="ECO:0000256" key="7">
    <source>
        <dbReference type="SAM" id="SignalP"/>
    </source>
</evidence>
<keyword evidence="3" id="KW-0378">Hydrolase</keyword>
<evidence type="ECO:0000256" key="6">
    <source>
        <dbReference type="ARBA" id="ARBA00023180"/>
    </source>
</evidence>
<dbReference type="Pfam" id="PF04083">
    <property type="entry name" value="Abhydro_lipase"/>
    <property type="match status" value="2"/>
</dbReference>
<dbReference type="Proteomes" id="UP000014500">
    <property type="component" value="Unassembled WGS sequence"/>
</dbReference>
<organism evidence="10 11">
    <name type="scientific">Strigamia maritima</name>
    <name type="common">European centipede</name>
    <name type="synonym">Geophilus maritimus</name>
    <dbReference type="NCBI Taxonomy" id="126957"/>
    <lineage>
        <taxon>Eukaryota</taxon>
        <taxon>Metazoa</taxon>
        <taxon>Ecdysozoa</taxon>
        <taxon>Arthropoda</taxon>
        <taxon>Myriapoda</taxon>
        <taxon>Chilopoda</taxon>
        <taxon>Pleurostigmophora</taxon>
        <taxon>Geophilomorpha</taxon>
        <taxon>Linotaeniidae</taxon>
        <taxon>Strigamia</taxon>
    </lineage>
</organism>
<reference evidence="11" key="1">
    <citation type="submission" date="2011-05" db="EMBL/GenBank/DDBJ databases">
        <authorList>
            <person name="Richards S.R."/>
            <person name="Qu J."/>
            <person name="Jiang H."/>
            <person name="Jhangiani S.N."/>
            <person name="Agravi P."/>
            <person name="Goodspeed R."/>
            <person name="Gross S."/>
            <person name="Mandapat C."/>
            <person name="Jackson L."/>
            <person name="Mathew T."/>
            <person name="Pu L."/>
            <person name="Thornton R."/>
            <person name="Saada N."/>
            <person name="Wilczek-Boney K.B."/>
            <person name="Lee S."/>
            <person name="Kovar C."/>
            <person name="Wu Y."/>
            <person name="Scherer S.E."/>
            <person name="Worley K.C."/>
            <person name="Muzny D.M."/>
            <person name="Gibbs R."/>
        </authorList>
    </citation>
    <scope>NUCLEOTIDE SEQUENCE</scope>
    <source>
        <strain evidence="11">Brora</strain>
    </source>
</reference>
<feature type="domain" description="Partial AB-hydrolase lipase" evidence="9">
    <location>
        <begin position="163"/>
        <end position="215"/>
    </location>
</feature>
<dbReference type="EMBL" id="JH431465">
    <property type="status" value="NOT_ANNOTATED_CDS"/>
    <property type="molecule type" value="Genomic_DNA"/>
</dbReference>
<dbReference type="OMA" id="MFRINGR"/>
<dbReference type="InterPro" id="IPR000073">
    <property type="entry name" value="AB_hydrolase_1"/>
</dbReference>
<feature type="domain" description="AB hydrolase-1" evidence="8">
    <location>
        <begin position="520"/>
        <end position="596"/>
    </location>
</feature>
<dbReference type="FunFam" id="3.40.50.1820:FF:000057">
    <property type="entry name" value="Lipase"/>
    <property type="match status" value="2"/>
</dbReference>
<dbReference type="STRING" id="126957.T1IT67"/>
<keyword evidence="2 7" id="KW-0732">Signal</keyword>
<sequence>MRFQSLVFTVIVTLMLSIIDVNSESYNVLLPNGEFEKNLDLSDLKTVIEEHYEELYDDPELKEINKKISDNMLEEATLKVADLSQADKEKLIGETIINITRATIEACRDFFYQKTVTMNFRLILTIIFLCRVQGAALNQLLDWLSIGKVYPDVWNESFMGPIDMLKLYGYPNENYTVTTKDGYILSIYRIPNTTAGSIPILLMHGMGCTATEFFFSQSASPAFILADSGFDVWIGNFRGGPYSSHTKYKPKDKQFWKFSWEEMAVHDLPDSIDYVLKATNKTKLLLAAQSMGTTIGFALFSSQPLYNEKASCVAGFFAITPVAFLNYIPSLVYSHIELIATIVKLLNLEPLGQVATVEGFPLNSSMELCSREKDVYKCALTSSIVAGFNPYLQNYTRMPIYNAHCRFGTSFKTAIHLAQIKAYKGMHKYDYGEAKNKMLYNSLTPPAYNLSAISVPIVIFHGANDALADPLDVELLSRNLNSLVGKELAAAPMFIHPNCMTAMNNKELIYDKLITYAENLWKEANKISDEGYDVWACNFRGTRYSYHSEYSIDMDQYWDFCLDDYIFYDLPAIIDHVLNVTGYSKLFLIGHSLGATVPILTLSAKSEYNDKAVEHSKIKQFDYGSVKNLEKYHTSSPPEYNLNQLTTPIVIFHAPNDCVSTPLDVTILSQKIPNLIKKEVFPEPTASHNDFIWAISAKDLITAVQLGFIENLPLRSREDEELFKEAMLETTEFIKFYGYPAENHTVYTTDGYILTMHRIPHGKSNINGTGKRKPVLLIHGVLVTSSLFLDSGKPSLGFYLADKGYDVWLGNMRGTFYSRHKKYSRKNKKFWDFSWDEIAQYDATAMIDYVLKETGFTKLPYIAHSMGTTVSGFVALSPVGGLVYATTLYRVGSHFETILTIISKLLGMYNPLGLNPKLFKLEAKFCPYPNPVFCSLNTNLFGGYSTNIRNNSRDFLYTNHGASGASLKTLKHFAQLSPSKYPLDKISIPVVVFYSANDALADPIDVHLLARNLRNLIGMELVGPPMMNHVDMTYAIDAKNIYQDKLLTYLKKL</sequence>
<reference evidence="10" key="2">
    <citation type="submission" date="2015-02" db="UniProtKB">
        <authorList>
            <consortium name="EnsemblMetazoa"/>
        </authorList>
    </citation>
    <scope>IDENTIFICATION</scope>
</reference>
<dbReference type="SUPFAM" id="SSF53474">
    <property type="entry name" value="alpha/beta-Hydrolases"/>
    <property type="match status" value="3"/>
</dbReference>
<dbReference type="Gene3D" id="3.40.50.1820">
    <property type="entry name" value="alpha/beta hydrolase"/>
    <property type="match status" value="4"/>
</dbReference>
<proteinExistence type="inferred from homology"/>
<evidence type="ECO:0008006" key="12">
    <source>
        <dbReference type="Google" id="ProtNLM"/>
    </source>
</evidence>
<dbReference type="EnsemblMetazoa" id="SMAR004311-RA">
    <property type="protein sequence ID" value="SMAR004311-PA"/>
    <property type="gene ID" value="SMAR004311"/>
</dbReference>
<keyword evidence="11" id="KW-1185">Reference proteome</keyword>
<dbReference type="HOGENOM" id="CLU_290588_0_0_1"/>
<evidence type="ECO:0000259" key="8">
    <source>
        <dbReference type="Pfam" id="PF00561"/>
    </source>
</evidence>
<evidence type="ECO:0000256" key="2">
    <source>
        <dbReference type="ARBA" id="ARBA00022729"/>
    </source>
</evidence>
<dbReference type="PhylomeDB" id="T1IT67"/>
<evidence type="ECO:0000256" key="3">
    <source>
        <dbReference type="ARBA" id="ARBA00022801"/>
    </source>
</evidence>
<evidence type="ECO:0000256" key="5">
    <source>
        <dbReference type="ARBA" id="ARBA00023098"/>
    </source>
</evidence>
<dbReference type="GO" id="GO:0016042">
    <property type="term" value="P:lipid catabolic process"/>
    <property type="evidence" value="ECO:0007669"/>
    <property type="project" value="UniProtKB-KW"/>
</dbReference>
<keyword evidence="4" id="KW-0442">Lipid degradation</keyword>
<dbReference type="InterPro" id="IPR029058">
    <property type="entry name" value="AB_hydrolase_fold"/>
</dbReference>
<dbReference type="eggNOG" id="KOG2624">
    <property type="taxonomic scope" value="Eukaryota"/>
</dbReference>
<keyword evidence="6" id="KW-0325">Glycoprotein</keyword>
<evidence type="ECO:0000259" key="9">
    <source>
        <dbReference type="Pfam" id="PF04083"/>
    </source>
</evidence>
<evidence type="ECO:0000256" key="1">
    <source>
        <dbReference type="ARBA" id="ARBA00010701"/>
    </source>
</evidence>
<evidence type="ECO:0000256" key="4">
    <source>
        <dbReference type="ARBA" id="ARBA00022963"/>
    </source>
</evidence>
<dbReference type="AlphaFoldDB" id="T1IT67"/>
<evidence type="ECO:0000313" key="11">
    <source>
        <dbReference type="Proteomes" id="UP000014500"/>
    </source>
</evidence>
<dbReference type="Pfam" id="PF00561">
    <property type="entry name" value="Abhydrolase_1"/>
    <property type="match status" value="1"/>
</dbReference>
<feature type="chain" id="PRO_5004578780" description="Partial AB-hydrolase lipase domain-containing protein" evidence="7">
    <location>
        <begin position="24"/>
        <end position="1053"/>
    </location>
</feature>